<reference evidence="8" key="1">
    <citation type="journal article" date="2006" name="PLoS Biol.">
        <title>Macronuclear genome sequence of the ciliate Tetrahymena thermophila, a model eukaryote.</title>
        <authorList>
            <person name="Eisen J.A."/>
            <person name="Coyne R.S."/>
            <person name="Wu M."/>
            <person name="Wu D."/>
            <person name="Thiagarajan M."/>
            <person name="Wortman J.R."/>
            <person name="Badger J.H."/>
            <person name="Ren Q."/>
            <person name="Amedeo P."/>
            <person name="Jones K.M."/>
            <person name="Tallon L.J."/>
            <person name="Delcher A.L."/>
            <person name="Salzberg S.L."/>
            <person name="Silva J.C."/>
            <person name="Haas B.J."/>
            <person name="Majoros W.H."/>
            <person name="Farzad M."/>
            <person name="Carlton J.M."/>
            <person name="Smith R.K. Jr."/>
            <person name="Garg J."/>
            <person name="Pearlman R.E."/>
            <person name="Karrer K.M."/>
            <person name="Sun L."/>
            <person name="Manning G."/>
            <person name="Elde N.C."/>
            <person name="Turkewitz A.P."/>
            <person name="Asai D.J."/>
            <person name="Wilkes D.E."/>
            <person name="Wang Y."/>
            <person name="Cai H."/>
            <person name="Collins K."/>
            <person name="Stewart B.A."/>
            <person name="Lee S.R."/>
            <person name="Wilamowska K."/>
            <person name="Weinberg Z."/>
            <person name="Ruzzo W.L."/>
            <person name="Wloga D."/>
            <person name="Gaertig J."/>
            <person name="Frankel J."/>
            <person name="Tsao C.-C."/>
            <person name="Gorovsky M.A."/>
            <person name="Keeling P.J."/>
            <person name="Waller R.F."/>
            <person name="Patron N.J."/>
            <person name="Cherry J.M."/>
            <person name="Stover N.A."/>
            <person name="Krieger C.J."/>
            <person name="del Toro C."/>
            <person name="Ryder H.F."/>
            <person name="Williamson S.C."/>
            <person name="Barbeau R.A."/>
            <person name="Hamilton E.P."/>
            <person name="Orias E."/>
        </authorList>
    </citation>
    <scope>NUCLEOTIDE SEQUENCE [LARGE SCALE GENOMIC DNA]</scope>
    <source>
        <strain evidence="8">SB210</strain>
    </source>
</reference>
<feature type="compositionally biased region" description="Polar residues" evidence="5">
    <location>
        <begin position="495"/>
        <end position="514"/>
    </location>
</feature>
<dbReference type="Gene3D" id="1.10.510.10">
    <property type="entry name" value="Transferase(Phosphotransferase) domain 1"/>
    <property type="match status" value="1"/>
</dbReference>
<name>A4VDX8_TETTS</name>
<dbReference type="KEGG" id="tet:TTHERM_00079359"/>
<evidence type="ECO:0000313" key="8">
    <source>
        <dbReference type="Proteomes" id="UP000009168"/>
    </source>
</evidence>
<feature type="region of interest" description="Disordered" evidence="5">
    <location>
        <begin position="651"/>
        <end position="712"/>
    </location>
</feature>
<dbReference type="GO" id="GO:0004674">
    <property type="term" value="F:protein serine/threonine kinase activity"/>
    <property type="evidence" value="ECO:0007669"/>
    <property type="project" value="TreeGrafter"/>
</dbReference>
<dbReference type="AlphaFoldDB" id="A4VDX8"/>
<feature type="compositionally biased region" description="Polar residues" evidence="5">
    <location>
        <begin position="768"/>
        <end position="780"/>
    </location>
</feature>
<dbReference type="EMBL" id="GG662704">
    <property type="protein sequence ID" value="EDK31740.2"/>
    <property type="molecule type" value="Genomic_DNA"/>
</dbReference>
<feature type="binding site" evidence="4">
    <location>
        <position position="128"/>
    </location>
    <ligand>
        <name>ATP</name>
        <dbReference type="ChEBI" id="CHEBI:30616"/>
    </ligand>
</feature>
<dbReference type="GeneID" id="7845614"/>
<evidence type="ECO:0000256" key="3">
    <source>
        <dbReference type="ARBA" id="ARBA00022840"/>
    </source>
</evidence>
<dbReference type="OrthoDB" id="10252354at2759"/>
<dbReference type="InterPro" id="IPR011009">
    <property type="entry name" value="Kinase-like_dom_sf"/>
</dbReference>
<dbReference type="InterPro" id="IPR000719">
    <property type="entry name" value="Prot_kinase_dom"/>
</dbReference>
<keyword evidence="8" id="KW-1185">Reference proteome</keyword>
<keyword evidence="2 4" id="KW-0547">Nucleotide-binding</keyword>
<keyword evidence="3 4" id="KW-0067">ATP-binding</keyword>
<dbReference type="PANTHER" id="PTHR24346">
    <property type="entry name" value="MAP/MICROTUBULE AFFINITY-REGULATING KINASE"/>
    <property type="match status" value="1"/>
</dbReference>
<keyword evidence="7" id="KW-0808">Transferase</keyword>
<evidence type="ECO:0000259" key="6">
    <source>
        <dbReference type="PROSITE" id="PS50011"/>
    </source>
</evidence>
<comment type="subunit">
    <text evidence="1">Monomer.</text>
</comment>
<dbReference type="GO" id="GO:0005737">
    <property type="term" value="C:cytoplasm"/>
    <property type="evidence" value="ECO:0007669"/>
    <property type="project" value="TreeGrafter"/>
</dbReference>
<feature type="region of interest" description="Disordered" evidence="5">
    <location>
        <begin position="768"/>
        <end position="803"/>
    </location>
</feature>
<dbReference type="InterPro" id="IPR008271">
    <property type="entry name" value="Ser/Thr_kinase_AS"/>
</dbReference>
<dbReference type="HOGENOM" id="CLU_784106_0_0_1"/>
<proteinExistence type="predicted"/>
<evidence type="ECO:0000256" key="1">
    <source>
        <dbReference type="ARBA" id="ARBA00011245"/>
    </source>
</evidence>
<sequence>MIYQDDYELEQEKIIFVQRNGDLESKKISKVVLKSGITFLDIQIKVQRDLKLGYTENFRLFNREGVEMFENDIPFLQNNCYLLASMGEEYDSTSGFSQYEILQTIGEGGFGKVVLAEHKQTKEKFAIKFVNTSLIGNASDIDMVFREAEVFFITSNNNSTRELIHCFCFMKKVLKNLNHRNIVRIFNCYTLKGMEVVFIMEYLQGGELLEYVTKKGRLSELEARQFFRQIVDAIQYCHKENVIHRDLKLENILLSQSSSSSIIKIIDFGIAGVGNLNTNKLNVGSLRYMAPEVLLKQVQSLQKSIDIWSLGVILYTLVVGNLPFNGETPSEIIKKITTGSYSFPAQVEGILTDEIKDLITNILIVNPEKRFALKQIRQHEWMKLPSIQLYEKQLIYQQKLEQMYRVRDNRGAKFHQWANSRDVTLRGTTKQFNLDNIHHNQTKDQKFLQNQSPIMSPLNNNMTREQTRQNNLKEMTSQRFGSPLKVNTRINLRENTSSSLREPTKMNGTPQQKGSPMRYPYAKKLNNQYNMPLLQEQMMFAQDMLEDFKDEDEYFSKQNAVEDQIYEIKKVLGLLNTPAKEYNKPDQNQNINLPQLQPNNNISTFNNLSLLQNKTKVVGVSTIDKQEIQNTEKQNNQQPENKLEAIDIVNEQTKSEKSPFNQKDVKTDKETQEKSPRNDSSPKAEFKNNQEDLLNDQFSIDNPQDLKQDKKKDEPYYRLVYIIRQTKQQQTQGDPNLQINKGYGGIYIPQEIGFVKYTANTNLRQLQTSPHRFSMKQLQSPPKKRSLSPNKNSPTNQTSNQINQSFVFLNKPVTFKFNFKKKLNASSD</sequence>
<dbReference type="RefSeq" id="XP_001471347.2">
    <property type="nucleotide sequence ID" value="XM_001471297.2"/>
</dbReference>
<evidence type="ECO:0000256" key="4">
    <source>
        <dbReference type="PROSITE-ProRule" id="PRU10141"/>
    </source>
</evidence>
<protein>
    <submittedName>
        <fullName evidence="7">Serine/Threonine kinase domain protein</fullName>
    </submittedName>
</protein>
<dbReference type="GO" id="GO:0035556">
    <property type="term" value="P:intracellular signal transduction"/>
    <property type="evidence" value="ECO:0007669"/>
    <property type="project" value="TreeGrafter"/>
</dbReference>
<keyword evidence="7" id="KW-0418">Kinase</keyword>
<feature type="compositionally biased region" description="Basic and acidic residues" evidence="5">
    <location>
        <begin position="653"/>
        <end position="690"/>
    </location>
</feature>
<feature type="region of interest" description="Disordered" evidence="5">
    <location>
        <begin position="495"/>
        <end position="517"/>
    </location>
</feature>
<evidence type="ECO:0000256" key="5">
    <source>
        <dbReference type="SAM" id="MobiDB-lite"/>
    </source>
</evidence>
<dbReference type="GO" id="GO:0005524">
    <property type="term" value="F:ATP binding"/>
    <property type="evidence" value="ECO:0007669"/>
    <property type="project" value="UniProtKB-UniRule"/>
</dbReference>
<evidence type="ECO:0000313" key="7">
    <source>
        <dbReference type="EMBL" id="EDK31740.2"/>
    </source>
</evidence>
<dbReference type="SUPFAM" id="SSF56112">
    <property type="entry name" value="Protein kinase-like (PK-like)"/>
    <property type="match status" value="1"/>
</dbReference>
<evidence type="ECO:0000256" key="2">
    <source>
        <dbReference type="ARBA" id="ARBA00022741"/>
    </source>
</evidence>
<dbReference type="InterPro" id="IPR017441">
    <property type="entry name" value="Protein_kinase_ATP_BS"/>
</dbReference>
<dbReference type="Pfam" id="PF00069">
    <property type="entry name" value="Pkinase"/>
    <property type="match status" value="1"/>
</dbReference>
<dbReference type="PANTHER" id="PTHR24346:SF30">
    <property type="entry name" value="MATERNAL EMBRYONIC LEUCINE ZIPPER KINASE"/>
    <property type="match status" value="1"/>
</dbReference>
<dbReference type="Proteomes" id="UP000009168">
    <property type="component" value="Unassembled WGS sequence"/>
</dbReference>
<dbReference type="SMART" id="SM00220">
    <property type="entry name" value="S_TKc"/>
    <property type="match status" value="1"/>
</dbReference>
<dbReference type="PROSITE" id="PS00107">
    <property type="entry name" value="PROTEIN_KINASE_ATP"/>
    <property type="match status" value="1"/>
</dbReference>
<organism evidence="7 8">
    <name type="scientific">Tetrahymena thermophila (strain SB210)</name>
    <dbReference type="NCBI Taxonomy" id="312017"/>
    <lineage>
        <taxon>Eukaryota</taxon>
        <taxon>Sar</taxon>
        <taxon>Alveolata</taxon>
        <taxon>Ciliophora</taxon>
        <taxon>Intramacronucleata</taxon>
        <taxon>Oligohymenophorea</taxon>
        <taxon>Hymenostomatida</taxon>
        <taxon>Tetrahymenina</taxon>
        <taxon>Tetrahymenidae</taxon>
        <taxon>Tetrahymena</taxon>
    </lineage>
</organism>
<gene>
    <name evidence="7" type="ORF">TTHERM_00079359</name>
</gene>
<dbReference type="PROSITE" id="PS00108">
    <property type="entry name" value="PROTEIN_KINASE_ST"/>
    <property type="match status" value="1"/>
</dbReference>
<dbReference type="FunFam" id="1.10.510.10:FF:000571">
    <property type="entry name" value="Maternal embryonic leucine zipper kinase"/>
    <property type="match status" value="1"/>
</dbReference>
<dbReference type="InParanoid" id="A4VDX8"/>
<feature type="compositionally biased region" description="Polar residues" evidence="5">
    <location>
        <begin position="787"/>
        <end position="803"/>
    </location>
</feature>
<dbReference type="PROSITE" id="PS50011">
    <property type="entry name" value="PROTEIN_KINASE_DOM"/>
    <property type="match status" value="1"/>
</dbReference>
<feature type="domain" description="Protein kinase" evidence="6">
    <location>
        <begin position="99"/>
        <end position="382"/>
    </location>
</feature>
<accession>A4VDX8</accession>